<dbReference type="AlphaFoldDB" id="A0A183BS77"/>
<keyword evidence="1" id="KW-1185">Reference proteome</keyword>
<dbReference type="Proteomes" id="UP000050741">
    <property type="component" value="Unassembled WGS sequence"/>
</dbReference>
<evidence type="ECO:0000313" key="2">
    <source>
        <dbReference type="WBParaSite" id="GPLIN_000346300"/>
    </source>
</evidence>
<name>A0A183BS77_GLOPA</name>
<proteinExistence type="predicted"/>
<dbReference type="WBParaSite" id="GPLIN_000346300">
    <property type="protein sequence ID" value="GPLIN_000346300"/>
    <property type="gene ID" value="GPLIN_000346300"/>
</dbReference>
<reference evidence="2" key="2">
    <citation type="submission" date="2016-06" db="UniProtKB">
        <authorList>
            <consortium name="WormBaseParasite"/>
        </authorList>
    </citation>
    <scope>IDENTIFICATION</scope>
</reference>
<sequence length="334" mass="39341">MTDGLNEGEDAERLLRSQLDPCRWVAGLLENLQDSFYNRDLEFPSAMGNGFVGLLSAIGYGNLLKQLDIVSERYKNDAQMLTEVVESVRERLGAEWEKIYALALQYECDEEETLYVDIIEQTSALYLYELVYNQLLDQFNANASDFSEKFLSKWLKSILANLKSYHTETEKGILMSIRYQKEQFEAKEREVLIEMEENVKMMRDEYNQKLFDLKDIEYKVEQEMNLSSKEIEEIKDKFKTVRLAAAIGNVSDFREMKDWINSLKKQKDDLLFVKKTIQEMLKDVKNQLTFLDEEFKENMLRIQLNNEKNLEAIRQGLELCKLLEKKIVEFQKII</sequence>
<reference evidence="1" key="1">
    <citation type="submission" date="2014-05" db="EMBL/GenBank/DDBJ databases">
        <title>The genome and life-stage specific transcriptomes of Globodera pallida elucidate key aspects of plant parasitism by a cyst nematode.</title>
        <authorList>
            <person name="Cotton J.A."/>
            <person name="Lilley C.J."/>
            <person name="Jones L.M."/>
            <person name="Kikuchi T."/>
            <person name="Reid A.J."/>
            <person name="Thorpe P."/>
            <person name="Tsai I.J."/>
            <person name="Beasley H."/>
            <person name="Blok V."/>
            <person name="Cock P.J.A."/>
            <person name="Van den Akker S.E."/>
            <person name="Holroyd N."/>
            <person name="Hunt M."/>
            <person name="Mantelin S."/>
            <person name="Naghra H."/>
            <person name="Pain A."/>
            <person name="Palomares-Rius J.E."/>
            <person name="Zarowiecki M."/>
            <person name="Berriman M."/>
            <person name="Jones J.T."/>
            <person name="Urwin P.E."/>
        </authorList>
    </citation>
    <scope>NUCLEOTIDE SEQUENCE [LARGE SCALE GENOMIC DNA]</scope>
    <source>
        <strain evidence="1">Lindley</strain>
    </source>
</reference>
<protein>
    <submittedName>
        <fullName evidence="2">JMY domain-containing protein</fullName>
    </submittedName>
</protein>
<evidence type="ECO:0000313" key="1">
    <source>
        <dbReference type="Proteomes" id="UP000050741"/>
    </source>
</evidence>
<accession>A0A183BS77</accession>
<organism evidence="1 2">
    <name type="scientific">Globodera pallida</name>
    <name type="common">Potato cyst nematode worm</name>
    <name type="synonym">Heterodera pallida</name>
    <dbReference type="NCBI Taxonomy" id="36090"/>
    <lineage>
        <taxon>Eukaryota</taxon>
        <taxon>Metazoa</taxon>
        <taxon>Ecdysozoa</taxon>
        <taxon>Nematoda</taxon>
        <taxon>Chromadorea</taxon>
        <taxon>Rhabditida</taxon>
        <taxon>Tylenchina</taxon>
        <taxon>Tylenchomorpha</taxon>
        <taxon>Tylenchoidea</taxon>
        <taxon>Heteroderidae</taxon>
        <taxon>Heteroderinae</taxon>
        <taxon>Globodera</taxon>
    </lineage>
</organism>